<evidence type="ECO:0000313" key="2">
    <source>
        <dbReference type="Proteomes" id="UP000002316"/>
    </source>
</evidence>
<dbReference type="EMBL" id="FN554973">
    <property type="protein sequence ID" value="CBH15208.1"/>
    <property type="molecule type" value="Genomic_DNA"/>
</dbReference>
<proteinExistence type="predicted"/>
<evidence type="ECO:0000313" key="1">
    <source>
        <dbReference type="EMBL" id="CBH15208.1"/>
    </source>
</evidence>
<gene>
    <name evidence="1" type="ORF">TbgDal_X2930</name>
</gene>
<reference evidence="2" key="1">
    <citation type="journal article" date="2010" name="PLoS Negl. Trop. Dis.">
        <title>The genome sequence of Trypanosoma brucei gambiense, causative agent of chronic human african trypanosomiasis.</title>
        <authorList>
            <person name="Jackson A.P."/>
            <person name="Sanders M."/>
            <person name="Berry A."/>
            <person name="McQuillan J."/>
            <person name="Aslett M.A."/>
            <person name="Quail M.A."/>
            <person name="Chukualim B."/>
            <person name="Capewell P."/>
            <person name="MacLeod A."/>
            <person name="Melville S.E."/>
            <person name="Gibson W."/>
            <person name="Barry J.D."/>
            <person name="Berriman M."/>
            <person name="Hertz-Fowler C."/>
        </authorList>
    </citation>
    <scope>NUCLEOTIDE SEQUENCE [LARGE SCALE GENOMIC DNA]</scope>
    <source>
        <strain evidence="2">MHOM/CI/86/DAL972</strain>
    </source>
</reference>
<protein>
    <recommendedName>
        <fullName evidence="3">T. brucei spp.-specific protein</fullName>
    </recommendedName>
</protein>
<dbReference type="KEGG" id="tbg:TbgDal_X2930"/>
<name>D0A1R5_TRYB9</name>
<dbReference type="RefSeq" id="XP_011777473.1">
    <property type="nucleotide sequence ID" value="XM_011779171.1"/>
</dbReference>
<dbReference type="AlphaFoldDB" id="D0A1R5"/>
<sequence length="200" mass="22105">MTSVPSVPLKTVTVKNEISVSSNHTFRGNGFPRISVSLDGGYSTPWRCRPPQRGARVQYPVSSGEAKSQQRSFHGEHCFCSVYGIIQHRDQQRLAGTPFFICRSLGTCQRAISSIIRTKMLLSGDVEENPGPSLRGMQWNCAGLSQGKRLALHKTLVDERIAFCLLSETRMTPGEAACFSVAGYLASLHFASKWVARRNE</sequence>
<dbReference type="GeneID" id="23865353"/>
<evidence type="ECO:0008006" key="3">
    <source>
        <dbReference type="Google" id="ProtNLM"/>
    </source>
</evidence>
<accession>D0A1R5</accession>
<organism evidence="1 2">
    <name type="scientific">Trypanosoma brucei gambiense (strain MHOM/CI/86/DAL972)</name>
    <dbReference type="NCBI Taxonomy" id="679716"/>
    <lineage>
        <taxon>Eukaryota</taxon>
        <taxon>Discoba</taxon>
        <taxon>Euglenozoa</taxon>
        <taxon>Kinetoplastea</taxon>
        <taxon>Metakinetoplastina</taxon>
        <taxon>Trypanosomatida</taxon>
        <taxon>Trypanosomatidae</taxon>
        <taxon>Trypanosoma</taxon>
    </lineage>
</organism>
<dbReference type="Proteomes" id="UP000002316">
    <property type="component" value="Chromosome 10"/>
</dbReference>